<dbReference type="EMBL" id="CP001087">
    <property type="protein sequence ID" value="ACN13294.1"/>
    <property type="molecule type" value="Genomic_DNA"/>
</dbReference>
<dbReference type="SUPFAM" id="SSF52788">
    <property type="entry name" value="Phosphotyrosine protein phosphatases I"/>
    <property type="match status" value="1"/>
</dbReference>
<dbReference type="KEGG" id="dat:HRM2_01720"/>
<evidence type="ECO:0000259" key="2">
    <source>
        <dbReference type="SMART" id="SM00226"/>
    </source>
</evidence>
<dbReference type="InterPro" id="IPR023485">
    <property type="entry name" value="Ptyr_pPase"/>
</dbReference>
<evidence type="ECO:0000313" key="4">
    <source>
        <dbReference type="Proteomes" id="UP000000442"/>
    </source>
</evidence>
<dbReference type="HOGENOM" id="CLU_071415_3_2_7"/>
<dbReference type="AlphaFoldDB" id="C0QF98"/>
<evidence type="ECO:0000313" key="3">
    <source>
        <dbReference type="EMBL" id="ACN13294.1"/>
    </source>
</evidence>
<dbReference type="SMART" id="SM00226">
    <property type="entry name" value="LMWPc"/>
    <property type="match status" value="1"/>
</dbReference>
<gene>
    <name evidence="3" type="primary">arsC1</name>
    <name evidence="3" type="ordered locus">HRM2_01720</name>
</gene>
<reference evidence="3 4" key="1">
    <citation type="journal article" date="2009" name="Environ. Microbiol.">
        <title>Genome sequence of Desulfobacterium autotrophicum HRM2, a marine sulfate reducer oxidizing organic carbon completely to carbon dioxide.</title>
        <authorList>
            <person name="Strittmatter A.W."/>
            <person name="Liesegang H."/>
            <person name="Rabus R."/>
            <person name="Decker I."/>
            <person name="Amann J."/>
            <person name="Andres S."/>
            <person name="Henne A."/>
            <person name="Fricke W.F."/>
            <person name="Martinez-Arias R."/>
            <person name="Bartels D."/>
            <person name="Goesmann A."/>
            <person name="Krause L."/>
            <person name="Puehler A."/>
            <person name="Klenk H.P."/>
            <person name="Richter M."/>
            <person name="Schuler M."/>
            <person name="Gloeckner F.O."/>
            <person name="Meyerdierks A."/>
            <person name="Gottschalk G."/>
            <person name="Amann R."/>
        </authorList>
    </citation>
    <scope>NUCLEOTIDE SEQUENCE [LARGE SCALE GENOMIC DNA]</scope>
    <source>
        <strain evidence="4">ATCC 43914 / DSM 3382 / HRM2</strain>
    </source>
</reference>
<dbReference type="Pfam" id="PF01451">
    <property type="entry name" value="LMWPc"/>
    <property type="match status" value="1"/>
</dbReference>
<dbReference type="PANTHER" id="PTHR43428:SF1">
    <property type="entry name" value="ARSENATE REDUCTASE"/>
    <property type="match status" value="1"/>
</dbReference>
<protein>
    <submittedName>
        <fullName evidence="3">ArsC1</fullName>
        <ecNumber evidence="3">1.20.4.1</ecNumber>
    </submittedName>
</protein>
<dbReference type="InterPro" id="IPR036196">
    <property type="entry name" value="Ptyr_pPase_sf"/>
</dbReference>
<keyword evidence="3" id="KW-0560">Oxidoreductase</keyword>
<keyword evidence="4" id="KW-1185">Reference proteome</keyword>
<accession>C0QF98</accession>
<evidence type="ECO:0000256" key="1">
    <source>
        <dbReference type="ARBA" id="ARBA00022849"/>
    </source>
</evidence>
<proteinExistence type="predicted"/>
<dbReference type="Gene3D" id="3.40.50.2300">
    <property type="match status" value="1"/>
</dbReference>
<dbReference type="EC" id="1.20.4.1" evidence="3"/>
<organism evidence="3 4">
    <name type="scientific">Desulforapulum autotrophicum (strain ATCC 43914 / DSM 3382 / VKM B-1955 / HRM2)</name>
    <name type="common">Desulfobacterium autotrophicum</name>
    <dbReference type="NCBI Taxonomy" id="177437"/>
    <lineage>
        <taxon>Bacteria</taxon>
        <taxon>Pseudomonadati</taxon>
        <taxon>Thermodesulfobacteriota</taxon>
        <taxon>Desulfobacteria</taxon>
        <taxon>Desulfobacterales</taxon>
        <taxon>Desulfobacteraceae</taxon>
        <taxon>Desulforapulum</taxon>
    </lineage>
</organism>
<dbReference type="GO" id="GO:0046685">
    <property type="term" value="P:response to arsenic-containing substance"/>
    <property type="evidence" value="ECO:0007669"/>
    <property type="project" value="UniProtKB-KW"/>
</dbReference>
<dbReference type="eggNOG" id="COG0394">
    <property type="taxonomic scope" value="Bacteria"/>
</dbReference>
<dbReference type="STRING" id="177437.HRM2_01720"/>
<dbReference type="GO" id="GO:0008794">
    <property type="term" value="F:arsenate reductase (glutaredoxin) activity"/>
    <property type="evidence" value="ECO:0007669"/>
    <property type="project" value="UniProtKB-EC"/>
</dbReference>
<dbReference type="Proteomes" id="UP000000442">
    <property type="component" value="Chromosome"/>
</dbReference>
<dbReference type="CDD" id="cd16345">
    <property type="entry name" value="LMWP_ArsC"/>
    <property type="match status" value="1"/>
</dbReference>
<dbReference type="PANTHER" id="PTHR43428">
    <property type="entry name" value="ARSENATE REDUCTASE"/>
    <property type="match status" value="1"/>
</dbReference>
<sequence length="138" mass="15308">MNKVLFICGKNSGRSQMAEAYLNQLGGNDYEVKSAGLEPAESVNPLVIAVMKEEGIDLAHKIPRSVFELFKRGELFSHVVTVCDSETDAKCPVFPGIAHRLNWPFPDPEYVTGSDGEKLEQVRAIRDRIKASIIEFIA</sequence>
<keyword evidence="1" id="KW-0059">Arsenical resistance</keyword>
<feature type="domain" description="Phosphotyrosine protein phosphatase I" evidence="2">
    <location>
        <begin position="2"/>
        <end position="138"/>
    </location>
</feature>
<name>C0QF98_DESAH</name>
<dbReference type="RefSeq" id="WP_012662543.1">
    <property type="nucleotide sequence ID" value="NC_012108.1"/>
</dbReference>
<dbReference type="OrthoDB" id="9784339at2"/>